<dbReference type="Proteomes" id="UP000297861">
    <property type="component" value="Unassembled WGS sequence"/>
</dbReference>
<dbReference type="STRING" id="1121485.GCA_000426485_02468"/>
<evidence type="ECO:0000313" key="5">
    <source>
        <dbReference type="Proteomes" id="UP000297861"/>
    </source>
</evidence>
<gene>
    <name evidence="4" type="ORF">E2605_05050</name>
</gene>
<dbReference type="Pfam" id="PF08338">
    <property type="entry name" value="DUF1731"/>
    <property type="match status" value="1"/>
</dbReference>
<dbReference type="Pfam" id="PF01370">
    <property type="entry name" value="Epimerase"/>
    <property type="match status" value="1"/>
</dbReference>
<dbReference type="SUPFAM" id="SSF51735">
    <property type="entry name" value="NAD(P)-binding Rossmann-fold domains"/>
    <property type="match status" value="1"/>
</dbReference>
<name>A0A4Y8L6Q7_9BACT</name>
<evidence type="ECO:0000259" key="2">
    <source>
        <dbReference type="Pfam" id="PF01370"/>
    </source>
</evidence>
<accession>A0A4Y8L6Q7</accession>
<comment type="caution">
    <text evidence="4">The sequence shown here is derived from an EMBL/GenBank/DDBJ whole genome shotgun (WGS) entry which is preliminary data.</text>
</comment>
<sequence>MGGYQMKIAISGASGFIGTNLSHYFESRGHSILPINRATLSDENKEMLHSILSQADIVINLAGASINKRWTNKYKKELRDSRIITTRKIVETINLSKHKPLLLISASAVGYYHSEGHHNESVFEKGTGFLSDLCEEWETEARNLSSDVRLCITRFGIVLADKGGAFGKMALPTKFGLIPILGSGRQYFPWIDLADLTRAIEYIIYNEEIKHIVNLVAPETISQNSLIRYVAKHYRGVIPLKIPAPVLSCIMGESASFLTEGQYVSSKKLQESDFVFKSPTISDFCSNLLD</sequence>
<feature type="domain" description="NAD-dependent epimerase/dehydratase" evidence="2">
    <location>
        <begin position="8"/>
        <end position="214"/>
    </location>
</feature>
<evidence type="ECO:0000259" key="3">
    <source>
        <dbReference type="Pfam" id="PF08338"/>
    </source>
</evidence>
<dbReference type="OrthoDB" id="329806at2"/>
<comment type="similarity">
    <text evidence="1">Belongs to the NAD(P)-dependent epimerase/dehydratase family. SDR39U1 subfamily.</text>
</comment>
<dbReference type="InterPro" id="IPR036291">
    <property type="entry name" value="NAD(P)-bd_dom_sf"/>
</dbReference>
<dbReference type="InterPro" id="IPR001509">
    <property type="entry name" value="Epimerase_deHydtase"/>
</dbReference>
<dbReference type="Gene3D" id="3.40.50.720">
    <property type="entry name" value="NAD(P)-binding Rossmann-like Domain"/>
    <property type="match status" value="1"/>
</dbReference>
<dbReference type="AlphaFoldDB" id="A0A4Y8L6Q7"/>
<evidence type="ECO:0000256" key="1">
    <source>
        <dbReference type="ARBA" id="ARBA00009353"/>
    </source>
</evidence>
<dbReference type="EMBL" id="SOML01000002">
    <property type="protein sequence ID" value="TFD97987.1"/>
    <property type="molecule type" value="Genomic_DNA"/>
</dbReference>
<protein>
    <submittedName>
        <fullName evidence="4">TIGR01777 family protein</fullName>
    </submittedName>
</protein>
<dbReference type="NCBIfam" id="TIGR01777">
    <property type="entry name" value="yfcH"/>
    <property type="match status" value="1"/>
</dbReference>
<feature type="domain" description="DUF1731" evidence="3">
    <location>
        <begin position="242"/>
        <end position="287"/>
    </location>
</feature>
<proteinExistence type="inferred from homology"/>
<dbReference type="PANTHER" id="PTHR11092">
    <property type="entry name" value="SUGAR NUCLEOTIDE EPIMERASE RELATED"/>
    <property type="match status" value="1"/>
</dbReference>
<dbReference type="InterPro" id="IPR010099">
    <property type="entry name" value="SDR39U1"/>
</dbReference>
<dbReference type="PANTHER" id="PTHR11092:SF0">
    <property type="entry name" value="EPIMERASE FAMILY PROTEIN SDR39U1"/>
    <property type="match status" value="1"/>
</dbReference>
<organism evidence="4 5">
    <name type="scientific">Dysgonomonas capnocytophagoides</name>
    <dbReference type="NCBI Taxonomy" id="45254"/>
    <lineage>
        <taxon>Bacteria</taxon>
        <taxon>Pseudomonadati</taxon>
        <taxon>Bacteroidota</taxon>
        <taxon>Bacteroidia</taxon>
        <taxon>Bacteroidales</taxon>
        <taxon>Dysgonomonadaceae</taxon>
        <taxon>Dysgonomonas</taxon>
    </lineage>
</organism>
<reference evidence="4 5" key="1">
    <citation type="submission" date="2019-03" db="EMBL/GenBank/DDBJ databases">
        <title>San Antonio Military Medical Center submission to MRSN (WRAIR), pending publication.</title>
        <authorList>
            <person name="Blyth D.M."/>
            <person name="Mccarthy S.L."/>
            <person name="Schall S.E."/>
            <person name="Stam J.A."/>
            <person name="Ong A.C."/>
            <person name="Mcgann P.T."/>
        </authorList>
    </citation>
    <scope>NUCLEOTIDE SEQUENCE [LARGE SCALE GENOMIC DNA]</scope>
    <source>
        <strain evidence="4 5">MRSN571793</strain>
    </source>
</reference>
<dbReference type="InterPro" id="IPR013549">
    <property type="entry name" value="DUF1731"/>
</dbReference>
<evidence type="ECO:0000313" key="4">
    <source>
        <dbReference type="EMBL" id="TFD97987.1"/>
    </source>
</evidence>
<keyword evidence="5" id="KW-1185">Reference proteome</keyword>